<accession>W4LBK7</accession>
<dbReference type="Proteomes" id="UP000019141">
    <property type="component" value="Unassembled WGS sequence"/>
</dbReference>
<sequence>MFCVLYKFTVKPNDEEPFRQHWLAVTKWYVHNSGSLGSRLHRANNGEYMGYAQWVSREQWASQRDKSDAELQGHRQAMRACCEDIEVLYEMDVVDDYLQRGVLGDHA</sequence>
<protein>
    <recommendedName>
        <fullName evidence="1">ABM domain-containing protein</fullName>
    </recommendedName>
</protein>
<dbReference type="InterPro" id="IPR011008">
    <property type="entry name" value="Dimeric_a/b-barrel"/>
</dbReference>
<evidence type="ECO:0000259" key="1">
    <source>
        <dbReference type="Pfam" id="PF03992"/>
    </source>
</evidence>
<gene>
    <name evidence="2" type="ORF">ETSY1_30500</name>
</gene>
<dbReference type="HOGENOM" id="CLU_170996_0_0_7"/>
<organism evidence="2 3">
    <name type="scientific">Entotheonella factor</name>
    <dbReference type="NCBI Taxonomy" id="1429438"/>
    <lineage>
        <taxon>Bacteria</taxon>
        <taxon>Pseudomonadati</taxon>
        <taxon>Nitrospinota/Tectimicrobiota group</taxon>
        <taxon>Candidatus Tectimicrobiota</taxon>
        <taxon>Candidatus Entotheonellia</taxon>
        <taxon>Candidatus Entotheonellales</taxon>
        <taxon>Candidatus Entotheonellaceae</taxon>
        <taxon>Candidatus Entotheonella</taxon>
    </lineage>
</organism>
<comment type="caution">
    <text evidence="2">The sequence shown here is derived from an EMBL/GenBank/DDBJ whole genome shotgun (WGS) entry which is preliminary data.</text>
</comment>
<proteinExistence type="predicted"/>
<dbReference type="Pfam" id="PF03992">
    <property type="entry name" value="ABM"/>
    <property type="match status" value="1"/>
</dbReference>
<dbReference type="AlphaFoldDB" id="W4LBK7"/>
<dbReference type="EMBL" id="AZHW01000913">
    <property type="protein sequence ID" value="ETW95478.1"/>
    <property type="molecule type" value="Genomic_DNA"/>
</dbReference>
<feature type="domain" description="ABM" evidence="1">
    <location>
        <begin position="1"/>
        <end position="61"/>
    </location>
</feature>
<keyword evidence="3" id="KW-1185">Reference proteome</keyword>
<name>W4LBK7_ENTF1</name>
<dbReference type="InterPro" id="IPR007138">
    <property type="entry name" value="ABM_dom"/>
</dbReference>
<dbReference type="SUPFAM" id="SSF54909">
    <property type="entry name" value="Dimeric alpha+beta barrel"/>
    <property type="match status" value="1"/>
</dbReference>
<evidence type="ECO:0000313" key="2">
    <source>
        <dbReference type="EMBL" id="ETW95478.1"/>
    </source>
</evidence>
<evidence type="ECO:0000313" key="3">
    <source>
        <dbReference type="Proteomes" id="UP000019141"/>
    </source>
</evidence>
<dbReference type="Gene3D" id="3.30.70.100">
    <property type="match status" value="1"/>
</dbReference>
<reference evidence="2 3" key="1">
    <citation type="journal article" date="2014" name="Nature">
        <title>An environmental bacterial taxon with a large and distinct metabolic repertoire.</title>
        <authorList>
            <person name="Wilson M.C."/>
            <person name="Mori T."/>
            <person name="Ruckert C."/>
            <person name="Uria A.R."/>
            <person name="Helf M.J."/>
            <person name="Takada K."/>
            <person name="Gernert C."/>
            <person name="Steffens U.A."/>
            <person name="Heycke N."/>
            <person name="Schmitt S."/>
            <person name="Rinke C."/>
            <person name="Helfrich E.J."/>
            <person name="Brachmann A.O."/>
            <person name="Gurgui C."/>
            <person name="Wakimoto T."/>
            <person name="Kracht M."/>
            <person name="Crusemann M."/>
            <person name="Hentschel U."/>
            <person name="Abe I."/>
            <person name="Matsunaga S."/>
            <person name="Kalinowski J."/>
            <person name="Takeyama H."/>
            <person name="Piel J."/>
        </authorList>
    </citation>
    <scope>NUCLEOTIDE SEQUENCE [LARGE SCALE GENOMIC DNA]</scope>
    <source>
        <strain evidence="3">TSY1</strain>
    </source>
</reference>